<dbReference type="Proteomes" id="UP000008549">
    <property type="component" value="Unassembled WGS sequence"/>
</dbReference>
<dbReference type="InterPro" id="IPR019428">
    <property type="entry name" value="7TM_GPCR_serpentine_rcpt_Str"/>
</dbReference>
<sequence>KLGFSASFLTNFFLNYITIFHIKHISGTYKHMVLYFSTIGILFSGLEVVTRPFAHNYNNALFFFSTSTLSISSSILQLLITSWAGCYLIIVSFIAVQFVYRYLSLSGNKMADRFDGLRTVLWLLYPILIGAIYTLLICLLSQPDNYTDDYIKAEVYKNYGVPPTSFPRFVIVPYESDGSLSIKNWVVLAYSVSMISLHYSVILYCGLKMHLNMKDQLEKFSISQRNLQRQMFKALVVQSLGPTIFLVIPAGPVLLSPLIPPSFGMKISWQTGWLFPLIGLYPPFDSIAFMLIVSEYRKVIKNFFFCRQKNNKFV</sequence>
<feature type="transmembrane region" description="Helical" evidence="1">
    <location>
        <begin position="34"/>
        <end position="54"/>
    </location>
</feature>
<dbReference type="PANTHER" id="PTHR46178">
    <property type="entry name" value="SEVEN TM RECEPTOR"/>
    <property type="match status" value="1"/>
</dbReference>
<proteinExistence type="predicted"/>
<dbReference type="STRING" id="6238.A8WYV8"/>
<name>A8WYV8_CAEBR</name>
<feature type="non-terminal residue" evidence="2">
    <location>
        <position position="1"/>
    </location>
</feature>
<feature type="transmembrane region" description="Helical" evidence="1">
    <location>
        <begin position="187"/>
        <end position="211"/>
    </location>
</feature>
<accession>A8WYV8</accession>
<feature type="transmembrane region" description="Helical" evidence="1">
    <location>
        <begin position="232"/>
        <end position="253"/>
    </location>
</feature>
<dbReference type="eggNOG" id="ENOG502R1A9">
    <property type="taxonomic scope" value="Eukaryota"/>
</dbReference>
<dbReference type="FunCoup" id="A8WYV8">
    <property type="interactions" value="7"/>
</dbReference>
<dbReference type="InParanoid" id="A8WYV8"/>
<evidence type="ECO:0000313" key="3">
    <source>
        <dbReference type="Proteomes" id="UP000008549"/>
    </source>
</evidence>
<dbReference type="WormBase" id="CBG04952">
    <property type="protein sequence ID" value="CBP48361"/>
    <property type="gene ID" value="WBGene00027535"/>
</dbReference>
<evidence type="ECO:0000313" key="4">
    <source>
        <dbReference type="WormBase" id="CBG04952"/>
    </source>
</evidence>
<reference evidence="2 3" key="1">
    <citation type="journal article" date="2003" name="PLoS Biol.">
        <title>The genome sequence of Caenorhabditis briggsae: a platform for comparative genomics.</title>
        <authorList>
            <person name="Stein L.D."/>
            <person name="Bao Z."/>
            <person name="Blasiar D."/>
            <person name="Blumenthal T."/>
            <person name="Brent M.R."/>
            <person name="Chen N."/>
            <person name="Chinwalla A."/>
            <person name="Clarke L."/>
            <person name="Clee C."/>
            <person name="Coghlan A."/>
            <person name="Coulson A."/>
            <person name="D'Eustachio P."/>
            <person name="Fitch D.H."/>
            <person name="Fulton L.A."/>
            <person name="Fulton R.E."/>
            <person name="Griffiths-Jones S."/>
            <person name="Harris T.W."/>
            <person name="Hillier L.W."/>
            <person name="Kamath R."/>
            <person name="Kuwabara P.E."/>
            <person name="Mardis E.R."/>
            <person name="Marra M.A."/>
            <person name="Miner T.L."/>
            <person name="Minx P."/>
            <person name="Mullikin J.C."/>
            <person name="Plumb R.W."/>
            <person name="Rogers J."/>
            <person name="Schein J.E."/>
            <person name="Sohrmann M."/>
            <person name="Spieth J."/>
            <person name="Stajich J.E."/>
            <person name="Wei C."/>
            <person name="Willey D."/>
            <person name="Wilson R.K."/>
            <person name="Durbin R."/>
            <person name="Waterston R.H."/>
        </authorList>
    </citation>
    <scope>NUCLEOTIDE SEQUENCE [LARGE SCALE GENOMIC DNA]</scope>
    <source>
        <strain evidence="2 3">AF16</strain>
    </source>
</reference>
<dbReference type="RefSeq" id="XP_002638107.1">
    <property type="nucleotide sequence ID" value="XM_002638061.1"/>
</dbReference>
<gene>
    <name evidence="2" type="primary">Cbr-str-71</name>
    <name evidence="4" type="ORF">CBG04952</name>
    <name evidence="2" type="ORF">CBG_04952</name>
</gene>
<feature type="transmembrane region" description="Helical" evidence="1">
    <location>
        <begin position="74"/>
        <end position="100"/>
    </location>
</feature>
<keyword evidence="1" id="KW-0812">Transmembrane</keyword>
<feature type="transmembrane region" description="Helical" evidence="1">
    <location>
        <begin position="120"/>
        <end position="142"/>
    </location>
</feature>
<dbReference type="EMBL" id="HE601135">
    <property type="protein sequence ID" value="CAP25566.3"/>
    <property type="molecule type" value="Genomic_DNA"/>
</dbReference>
<organism evidence="2 3">
    <name type="scientific">Caenorhabditis briggsae</name>
    <dbReference type="NCBI Taxonomy" id="6238"/>
    <lineage>
        <taxon>Eukaryota</taxon>
        <taxon>Metazoa</taxon>
        <taxon>Ecdysozoa</taxon>
        <taxon>Nematoda</taxon>
        <taxon>Chromadorea</taxon>
        <taxon>Rhabditida</taxon>
        <taxon>Rhabditina</taxon>
        <taxon>Rhabditomorpha</taxon>
        <taxon>Rhabditoidea</taxon>
        <taxon>Rhabditidae</taxon>
        <taxon>Peloderinae</taxon>
        <taxon>Caenorhabditis</taxon>
    </lineage>
</organism>
<dbReference type="KEGG" id="cbr:CBG_04952"/>
<feature type="transmembrane region" description="Helical" evidence="1">
    <location>
        <begin position="273"/>
        <end position="293"/>
    </location>
</feature>
<protein>
    <submittedName>
        <fullName evidence="2">Protein CBR-STR-71</fullName>
    </submittedName>
</protein>
<evidence type="ECO:0000313" key="2">
    <source>
        <dbReference type="EMBL" id="CAP25566.3"/>
    </source>
</evidence>
<dbReference type="CTD" id="8580103"/>
<keyword evidence="3" id="KW-1185">Reference proteome</keyword>
<feature type="transmembrane region" description="Helical" evidence="1">
    <location>
        <begin position="6"/>
        <end position="22"/>
    </location>
</feature>
<keyword evidence="1" id="KW-1133">Transmembrane helix</keyword>
<keyword evidence="1" id="KW-0472">Membrane</keyword>
<dbReference type="AlphaFoldDB" id="A8WYV8"/>
<dbReference type="Pfam" id="PF10326">
    <property type="entry name" value="7TM_GPCR_Str"/>
    <property type="match status" value="1"/>
</dbReference>
<dbReference type="HOGENOM" id="CLU_036335_4_2_1"/>
<reference evidence="2 3" key="2">
    <citation type="journal article" date="2011" name="PLoS Genet.">
        <title>Caenorhabditis briggsae recombinant inbred line genotypes reveal inter-strain incompatibility and the evolution of recombination.</title>
        <authorList>
            <person name="Ross J.A."/>
            <person name="Koboldt D.C."/>
            <person name="Staisch J.E."/>
            <person name="Chamberlin H.M."/>
            <person name="Gupta B.P."/>
            <person name="Miller R.D."/>
            <person name="Baird S.E."/>
            <person name="Haag E.S."/>
        </authorList>
    </citation>
    <scope>NUCLEOTIDE SEQUENCE [LARGE SCALE GENOMIC DNA]</scope>
    <source>
        <strain evidence="2 3">AF16</strain>
    </source>
</reference>
<dbReference type="PANTHER" id="PTHR46178:SF3">
    <property type="entry name" value="SEVEN TM RECEPTOR"/>
    <property type="match status" value="1"/>
</dbReference>
<feature type="non-terminal residue" evidence="2">
    <location>
        <position position="314"/>
    </location>
</feature>
<dbReference type="OMA" id="KMHLNMK"/>
<dbReference type="GeneID" id="8580103"/>
<dbReference type="SUPFAM" id="SSF81321">
    <property type="entry name" value="Family A G protein-coupled receptor-like"/>
    <property type="match status" value="1"/>
</dbReference>
<evidence type="ECO:0000256" key="1">
    <source>
        <dbReference type="SAM" id="Phobius"/>
    </source>
</evidence>